<dbReference type="GO" id="GO:0005886">
    <property type="term" value="C:plasma membrane"/>
    <property type="evidence" value="ECO:0007669"/>
    <property type="project" value="TreeGrafter"/>
</dbReference>
<dbReference type="PANTHER" id="PTHR45138:SF9">
    <property type="entry name" value="DIGUANYLATE CYCLASE DGCM-RELATED"/>
    <property type="match status" value="1"/>
</dbReference>
<dbReference type="CDD" id="cd01949">
    <property type="entry name" value="GGDEF"/>
    <property type="match status" value="1"/>
</dbReference>
<dbReference type="InterPro" id="IPR001789">
    <property type="entry name" value="Sig_transdc_resp-reg_receiver"/>
</dbReference>
<evidence type="ECO:0000256" key="2">
    <source>
        <dbReference type="ARBA" id="ARBA00034247"/>
    </source>
</evidence>
<dbReference type="InterPro" id="IPR011006">
    <property type="entry name" value="CheY-like_superfamily"/>
</dbReference>
<dbReference type="CDD" id="cd00156">
    <property type="entry name" value="REC"/>
    <property type="match status" value="1"/>
</dbReference>
<accession>A0A1T2KT80</accession>
<dbReference type="EMBL" id="MPRJ01000057">
    <property type="protein sequence ID" value="OOZ36068.1"/>
    <property type="molecule type" value="Genomic_DNA"/>
</dbReference>
<dbReference type="SMART" id="SM00448">
    <property type="entry name" value="REC"/>
    <property type="match status" value="1"/>
</dbReference>
<comment type="catalytic activity">
    <reaction evidence="2">
        <text>2 GTP = 3',3'-c-di-GMP + 2 diphosphate</text>
        <dbReference type="Rhea" id="RHEA:24898"/>
        <dbReference type="ChEBI" id="CHEBI:33019"/>
        <dbReference type="ChEBI" id="CHEBI:37565"/>
        <dbReference type="ChEBI" id="CHEBI:58805"/>
        <dbReference type="EC" id="2.7.7.65"/>
    </reaction>
</comment>
<feature type="domain" description="GGDEF" evidence="5">
    <location>
        <begin position="167"/>
        <end position="304"/>
    </location>
</feature>
<feature type="domain" description="Response regulatory" evidence="4">
    <location>
        <begin position="2"/>
        <end position="117"/>
    </location>
</feature>
<protein>
    <recommendedName>
        <fullName evidence="1">diguanylate cyclase</fullName>
        <ecNumber evidence="1">2.7.7.65</ecNumber>
    </recommendedName>
</protein>
<gene>
    <name evidence="6" type="ORF">BOW51_09090</name>
</gene>
<dbReference type="Pfam" id="PF00072">
    <property type="entry name" value="Response_reg"/>
    <property type="match status" value="1"/>
</dbReference>
<dbReference type="InterPro" id="IPR043128">
    <property type="entry name" value="Rev_trsase/Diguanyl_cyclase"/>
</dbReference>
<name>A0A1T2KT80_9GAMM</name>
<organism evidence="6 7">
    <name type="scientific">Solemya velesiana gill symbiont</name>
    <dbReference type="NCBI Taxonomy" id="1918948"/>
    <lineage>
        <taxon>Bacteria</taxon>
        <taxon>Pseudomonadati</taxon>
        <taxon>Pseudomonadota</taxon>
        <taxon>Gammaproteobacteria</taxon>
        <taxon>sulfur-oxidizing symbionts</taxon>
    </lineage>
</organism>
<dbReference type="RefSeq" id="WP_078487700.1">
    <property type="nucleotide sequence ID" value="NZ_MPRJ01000057.1"/>
</dbReference>
<dbReference type="Pfam" id="PF00990">
    <property type="entry name" value="GGDEF"/>
    <property type="match status" value="1"/>
</dbReference>
<dbReference type="SUPFAM" id="SSF55073">
    <property type="entry name" value="Nucleotide cyclase"/>
    <property type="match status" value="1"/>
</dbReference>
<keyword evidence="3" id="KW-0597">Phosphoprotein</keyword>
<proteinExistence type="predicted"/>
<dbReference type="OrthoDB" id="9812260at2"/>
<evidence type="ECO:0000259" key="5">
    <source>
        <dbReference type="PROSITE" id="PS50887"/>
    </source>
</evidence>
<keyword evidence="7" id="KW-1185">Reference proteome</keyword>
<comment type="caution">
    <text evidence="6">The sequence shown here is derived from an EMBL/GenBank/DDBJ whole genome shotgun (WGS) entry which is preliminary data.</text>
</comment>
<evidence type="ECO:0000256" key="1">
    <source>
        <dbReference type="ARBA" id="ARBA00012528"/>
    </source>
</evidence>
<sequence length="304" mass="34256">MKILLIEGSMDERQSLVSQLQRWGHEVVCANSANESFQLIEQSPPRFIILDTTRPDLDEEKLTQQLRHLIKAYVPIVLLVDSVDPDRILSCIQSGGSDYLLKPVNTNQLKAKILSMQRCSSTMRQLEEHVHHPEQVGDLDETTGVANRNVLDQSLQNEVARCTRYNLPLSAIQIGMDHFKDYNDKYGHLAGDKCLKKIAGILKKEINHPTDLVCRFEEDIFTVLLSDTGTEGALFVAERIFNTIREMAIPHRDNGVSEIVTLSIGVASLFPDPCTVPNQIIDNAHEAMKRTKGLGRARIERYEA</sequence>
<dbReference type="SUPFAM" id="SSF52172">
    <property type="entry name" value="CheY-like"/>
    <property type="match status" value="1"/>
</dbReference>
<dbReference type="EC" id="2.7.7.65" evidence="1"/>
<dbReference type="SMART" id="SM00267">
    <property type="entry name" value="GGDEF"/>
    <property type="match status" value="1"/>
</dbReference>
<dbReference type="Proteomes" id="UP000190896">
    <property type="component" value="Unassembled WGS sequence"/>
</dbReference>
<dbReference type="InterPro" id="IPR050469">
    <property type="entry name" value="Diguanylate_Cyclase"/>
</dbReference>
<dbReference type="Gene3D" id="3.30.70.270">
    <property type="match status" value="1"/>
</dbReference>
<dbReference type="GO" id="GO:0052621">
    <property type="term" value="F:diguanylate cyclase activity"/>
    <property type="evidence" value="ECO:0007669"/>
    <property type="project" value="UniProtKB-EC"/>
</dbReference>
<evidence type="ECO:0000313" key="6">
    <source>
        <dbReference type="EMBL" id="OOZ36068.1"/>
    </source>
</evidence>
<dbReference type="AlphaFoldDB" id="A0A1T2KT80"/>
<feature type="modified residue" description="4-aspartylphosphate" evidence="3">
    <location>
        <position position="51"/>
    </location>
</feature>
<dbReference type="InterPro" id="IPR000160">
    <property type="entry name" value="GGDEF_dom"/>
</dbReference>
<evidence type="ECO:0000313" key="7">
    <source>
        <dbReference type="Proteomes" id="UP000190896"/>
    </source>
</evidence>
<reference evidence="6 7" key="1">
    <citation type="submission" date="2016-11" db="EMBL/GenBank/DDBJ databases">
        <title>Mixed transmission modes and dynamic genome evolution in an obligate animal-bacterial symbiosis.</title>
        <authorList>
            <person name="Russell S.L."/>
            <person name="Corbett-Detig R.B."/>
            <person name="Cavanaugh C.M."/>
        </authorList>
    </citation>
    <scope>NUCLEOTIDE SEQUENCE [LARGE SCALE GENOMIC DNA]</scope>
    <source>
        <strain evidence="6">Se-Cadez</strain>
    </source>
</reference>
<dbReference type="GO" id="GO:1902201">
    <property type="term" value="P:negative regulation of bacterial-type flagellum-dependent cell motility"/>
    <property type="evidence" value="ECO:0007669"/>
    <property type="project" value="TreeGrafter"/>
</dbReference>
<dbReference type="PROSITE" id="PS50887">
    <property type="entry name" value="GGDEF"/>
    <property type="match status" value="1"/>
</dbReference>
<dbReference type="PROSITE" id="PS50110">
    <property type="entry name" value="RESPONSE_REGULATORY"/>
    <property type="match status" value="1"/>
</dbReference>
<dbReference type="GO" id="GO:0043709">
    <property type="term" value="P:cell adhesion involved in single-species biofilm formation"/>
    <property type="evidence" value="ECO:0007669"/>
    <property type="project" value="TreeGrafter"/>
</dbReference>
<dbReference type="Gene3D" id="3.40.50.2300">
    <property type="match status" value="1"/>
</dbReference>
<evidence type="ECO:0000256" key="3">
    <source>
        <dbReference type="PROSITE-ProRule" id="PRU00169"/>
    </source>
</evidence>
<dbReference type="GO" id="GO:0000160">
    <property type="term" value="P:phosphorelay signal transduction system"/>
    <property type="evidence" value="ECO:0007669"/>
    <property type="project" value="InterPro"/>
</dbReference>
<dbReference type="InterPro" id="IPR029787">
    <property type="entry name" value="Nucleotide_cyclase"/>
</dbReference>
<dbReference type="NCBIfam" id="TIGR00254">
    <property type="entry name" value="GGDEF"/>
    <property type="match status" value="1"/>
</dbReference>
<evidence type="ECO:0000259" key="4">
    <source>
        <dbReference type="PROSITE" id="PS50110"/>
    </source>
</evidence>
<dbReference type="PANTHER" id="PTHR45138">
    <property type="entry name" value="REGULATORY COMPONENTS OF SENSORY TRANSDUCTION SYSTEM"/>
    <property type="match status" value="1"/>
</dbReference>